<dbReference type="AlphaFoldDB" id="A0A5R8WV75"/>
<feature type="chain" id="PRO_5024272745" description="GLPGLI family protein" evidence="1">
    <location>
        <begin position="27"/>
        <end position="240"/>
    </location>
</feature>
<evidence type="ECO:0000313" key="2">
    <source>
        <dbReference type="EMBL" id="TLM95304.1"/>
    </source>
</evidence>
<dbReference type="Proteomes" id="UP000305517">
    <property type="component" value="Unassembled WGS sequence"/>
</dbReference>
<keyword evidence="1" id="KW-0732">Signal</keyword>
<reference evidence="2 3" key="1">
    <citation type="submission" date="2019-05" db="EMBL/GenBank/DDBJ databases">
        <title>Hymenobacter edaphi sp. nov., isolated from abandoned arsenic-contaminated farmland soil.</title>
        <authorList>
            <person name="Nie L."/>
        </authorList>
    </citation>
    <scope>NUCLEOTIDE SEQUENCE [LARGE SCALE GENOMIC DNA]</scope>
    <source>
        <strain evidence="2 3">1-3-3-8</strain>
    </source>
</reference>
<accession>A0A5R8WV75</accession>
<comment type="caution">
    <text evidence="2">The sequence shown here is derived from an EMBL/GenBank/DDBJ whole genome shotgun (WGS) entry which is preliminary data.</text>
</comment>
<evidence type="ECO:0000313" key="3">
    <source>
        <dbReference type="Proteomes" id="UP000305517"/>
    </source>
</evidence>
<dbReference type="RefSeq" id="WP_138075804.1">
    <property type="nucleotide sequence ID" value="NZ_VAJM01000002.1"/>
</dbReference>
<feature type="signal peptide" evidence="1">
    <location>
        <begin position="1"/>
        <end position="26"/>
    </location>
</feature>
<dbReference type="EMBL" id="VAJM01000002">
    <property type="protein sequence ID" value="TLM95304.1"/>
    <property type="molecule type" value="Genomic_DNA"/>
</dbReference>
<evidence type="ECO:0000256" key="1">
    <source>
        <dbReference type="SAM" id="SignalP"/>
    </source>
</evidence>
<evidence type="ECO:0008006" key="4">
    <source>
        <dbReference type="Google" id="ProtNLM"/>
    </source>
</evidence>
<protein>
    <recommendedName>
        <fullName evidence="4">GLPGLI family protein</fullName>
    </recommendedName>
</protein>
<dbReference type="OrthoDB" id="880762at2"/>
<proteinExistence type="predicted"/>
<sequence length="240" mass="26811">MPYPTLASHRWLLIPALLSATPAAFGQSPGAPPADSLRWRDTKPDARHGLGAMIVEADGRRVRAYLPTDAFGFEALVPYLSTNPEVRPFPKTKVVKVELLRSMTVRERYYETMRLPGDAHPRIMAWRVVNNGPVELFVYSDSAVPMVPLLGLGVGLLTAALSTIPNSHWYLRRDGQLVPMERVNFREQMSQYVQDCVALRTQIQGGADGFRYSDMPNIVSLYNQYLLEQSTRPASAPSQP</sequence>
<organism evidence="2 3">
    <name type="scientific">Hymenobacter jeollabukensis</name>
    <dbReference type="NCBI Taxonomy" id="2025313"/>
    <lineage>
        <taxon>Bacteria</taxon>
        <taxon>Pseudomonadati</taxon>
        <taxon>Bacteroidota</taxon>
        <taxon>Cytophagia</taxon>
        <taxon>Cytophagales</taxon>
        <taxon>Hymenobacteraceae</taxon>
        <taxon>Hymenobacter</taxon>
    </lineage>
</organism>
<name>A0A5R8WV75_9BACT</name>
<keyword evidence="3" id="KW-1185">Reference proteome</keyword>
<gene>
    <name evidence="2" type="ORF">FDY95_05820</name>
</gene>